<dbReference type="PROSITE" id="PS00588">
    <property type="entry name" value="FLAGELLA_BB_ROD"/>
    <property type="match status" value="1"/>
</dbReference>
<dbReference type="InterPro" id="IPR012834">
    <property type="entry name" value="FlgG_G_neg"/>
</dbReference>
<dbReference type="GO" id="GO:0071978">
    <property type="term" value="P:bacterial-type flagellum-dependent swarming motility"/>
    <property type="evidence" value="ECO:0007669"/>
    <property type="project" value="TreeGrafter"/>
</dbReference>
<keyword evidence="9" id="KW-0966">Cell projection</keyword>
<dbReference type="NCBIfam" id="TIGR03506">
    <property type="entry name" value="FlgEFG_subfam"/>
    <property type="match status" value="2"/>
</dbReference>
<dbReference type="Pfam" id="PF06429">
    <property type="entry name" value="Flg_bbr_C"/>
    <property type="match status" value="1"/>
</dbReference>
<accession>A0A0V8QID3</accession>
<dbReference type="InterPro" id="IPR001444">
    <property type="entry name" value="Flag_bb_rod_N"/>
</dbReference>
<gene>
    <name evidence="9" type="ORF">ASU35_06125</name>
</gene>
<dbReference type="RefSeq" id="WP_058351526.1">
    <property type="nucleotide sequence ID" value="NZ_CABMMD010000024.1"/>
</dbReference>
<comment type="similarity">
    <text evidence="1 5">Belongs to the flagella basal body rod proteins family.</text>
</comment>
<feature type="domain" description="Flagellar hook protein FlgE/F/G-like D1" evidence="8">
    <location>
        <begin position="95"/>
        <end position="164"/>
    </location>
</feature>
<evidence type="ECO:0000313" key="10">
    <source>
        <dbReference type="Proteomes" id="UP000054874"/>
    </source>
</evidence>
<reference evidence="9 10" key="1">
    <citation type="submission" date="2015-11" db="EMBL/GenBank/DDBJ databases">
        <title>Butyribacter intestini gen. nov., sp. nov., a butyric acid-producing bacterium of the family Lachnospiraceae isolated from the human faeces.</title>
        <authorList>
            <person name="Zou Y."/>
            <person name="Xue W."/>
            <person name="Luo G."/>
            <person name="Lv M."/>
        </authorList>
    </citation>
    <scope>NUCLEOTIDE SEQUENCE [LARGE SCALE GENOMIC DNA]</scope>
    <source>
        <strain evidence="9 10">ACET-33324</strain>
    </source>
</reference>
<evidence type="ECO:0000256" key="4">
    <source>
        <dbReference type="NCBIfam" id="TIGR02488"/>
    </source>
</evidence>
<dbReference type="STRING" id="290052.ASU35_06125"/>
<proteinExistence type="inferred from homology"/>
<dbReference type="InterPro" id="IPR053967">
    <property type="entry name" value="LlgE_F_G-like_D1"/>
</dbReference>
<sequence length="271" mass="29000">MMRALWTGASGMIAQQTNVDTISNNLANINTSGYKRETTEFKSLLYQTIQGESTDSDGNPKPVGVQVGLGVRNSAISSQFTQGAYNETGNDWDFAIGGDGFFAVQMEDGTIGYTRNGSFRMSIGVAGTTLCDADGRPVLDTNGSPIVFDSGMSTSLLTVDADGRFCYPDQTGNAQPTGIQIGLVQFNNPSGLEKFSGSILKESPASGAARWEASDPVLKKSEIRQKYLEASNVQAVDEMVNLIVAQRAYEMNSKVITASDTMLQQANNLRG</sequence>
<dbReference type="InterPro" id="IPR037925">
    <property type="entry name" value="FlgE/F/G-like"/>
</dbReference>
<dbReference type="PANTHER" id="PTHR30435">
    <property type="entry name" value="FLAGELLAR PROTEIN"/>
    <property type="match status" value="1"/>
</dbReference>
<keyword evidence="9" id="KW-0282">Flagellum</keyword>
<comment type="subcellular location">
    <subcellularLocation>
        <location evidence="5">Bacterial flagellum basal body</location>
    </subcellularLocation>
</comment>
<dbReference type="InterPro" id="IPR020013">
    <property type="entry name" value="Flagellar_FlgE/F/G"/>
</dbReference>
<evidence type="ECO:0000256" key="3">
    <source>
        <dbReference type="ARBA" id="ARBA00025933"/>
    </source>
</evidence>
<keyword evidence="5" id="KW-0975">Bacterial flagellum</keyword>
<name>A0A0V8QID3_9FIRM</name>
<organism evidence="9 10">
    <name type="scientific">Acetivibrio ethanolgignens</name>
    <dbReference type="NCBI Taxonomy" id="290052"/>
    <lineage>
        <taxon>Bacteria</taxon>
        <taxon>Bacillati</taxon>
        <taxon>Bacillota</taxon>
        <taxon>Clostridia</taxon>
        <taxon>Eubacteriales</taxon>
        <taxon>Oscillospiraceae</taxon>
        <taxon>Acetivibrio</taxon>
    </lineage>
</organism>
<evidence type="ECO:0000256" key="2">
    <source>
        <dbReference type="ARBA" id="ARBA00017948"/>
    </source>
</evidence>
<protein>
    <recommendedName>
        <fullName evidence="2 4">Flagellar basal-body rod protein FlgG</fullName>
    </recommendedName>
</protein>
<evidence type="ECO:0000313" key="9">
    <source>
        <dbReference type="EMBL" id="KSV60325.1"/>
    </source>
</evidence>
<evidence type="ECO:0000256" key="5">
    <source>
        <dbReference type="RuleBase" id="RU362116"/>
    </source>
</evidence>
<dbReference type="OrthoDB" id="9804559at2"/>
<dbReference type="InterPro" id="IPR010930">
    <property type="entry name" value="Flg_bb/hook_C_dom"/>
</dbReference>
<evidence type="ECO:0000259" key="6">
    <source>
        <dbReference type="Pfam" id="PF00460"/>
    </source>
</evidence>
<feature type="domain" description="Flagellar basal body rod protein N-terminal" evidence="6">
    <location>
        <begin position="7"/>
        <end position="35"/>
    </location>
</feature>
<evidence type="ECO:0000259" key="7">
    <source>
        <dbReference type="Pfam" id="PF06429"/>
    </source>
</evidence>
<dbReference type="InterPro" id="IPR019776">
    <property type="entry name" value="Flagellar_basal_body_rod_CS"/>
</dbReference>
<dbReference type="Pfam" id="PF00460">
    <property type="entry name" value="Flg_bb_rod"/>
    <property type="match status" value="1"/>
</dbReference>
<keyword evidence="10" id="KW-1185">Reference proteome</keyword>
<keyword evidence="9" id="KW-0969">Cilium</keyword>
<comment type="subunit">
    <text evidence="3">The basal body constitutes a major portion of the flagellar organelle and consists of four rings (L,P,S, and M) mounted on a central rod. The rod consists of about 26 subunits of FlgG in the distal portion, and FlgB, FlgC and FlgF are thought to build up the proximal portion of the rod with about 6 subunits each.</text>
</comment>
<comment type="caution">
    <text evidence="9">The sequence shown here is derived from an EMBL/GenBank/DDBJ whole genome shotgun (WGS) entry which is preliminary data.</text>
</comment>
<dbReference type="SUPFAM" id="SSF117143">
    <property type="entry name" value="Flagellar hook protein flgE"/>
    <property type="match status" value="1"/>
</dbReference>
<evidence type="ECO:0000256" key="1">
    <source>
        <dbReference type="ARBA" id="ARBA00009677"/>
    </source>
</evidence>
<dbReference type="Pfam" id="PF22692">
    <property type="entry name" value="LlgE_F_G_D1"/>
    <property type="match status" value="1"/>
</dbReference>
<evidence type="ECO:0000259" key="8">
    <source>
        <dbReference type="Pfam" id="PF22692"/>
    </source>
</evidence>
<dbReference type="AlphaFoldDB" id="A0A0V8QID3"/>
<feature type="domain" description="Flagellar basal-body/hook protein C-terminal" evidence="7">
    <location>
        <begin position="224"/>
        <end position="269"/>
    </location>
</feature>
<dbReference type="Proteomes" id="UP000054874">
    <property type="component" value="Unassembled WGS sequence"/>
</dbReference>
<dbReference type="NCBIfam" id="TIGR02488">
    <property type="entry name" value="flgG_G_neg"/>
    <property type="match status" value="1"/>
</dbReference>
<dbReference type="EMBL" id="LNAM01000024">
    <property type="protein sequence ID" value="KSV60325.1"/>
    <property type="molecule type" value="Genomic_DNA"/>
</dbReference>
<dbReference type="GO" id="GO:0009426">
    <property type="term" value="C:bacterial-type flagellum basal body, distal rod"/>
    <property type="evidence" value="ECO:0007669"/>
    <property type="project" value="UniProtKB-UniRule"/>
</dbReference>
<dbReference type="PANTHER" id="PTHR30435:SF19">
    <property type="entry name" value="FLAGELLAR BASAL-BODY ROD PROTEIN FLGG"/>
    <property type="match status" value="1"/>
</dbReference>